<evidence type="ECO:0000256" key="1">
    <source>
        <dbReference type="ARBA" id="ARBA00006930"/>
    </source>
</evidence>
<comment type="similarity">
    <text evidence="1">Belongs to the SMC family. SbcC subfamily.</text>
</comment>
<evidence type="ECO:0000313" key="7">
    <source>
        <dbReference type="Proteomes" id="UP000463857"/>
    </source>
</evidence>
<keyword evidence="4" id="KW-0175">Coiled coil</keyword>
<evidence type="ECO:0000256" key="4">
    <source>
        <dbReference type="SAM" id="Coils"/>
    </source>
</evidence>
<dbReference type="RefSeq" id="WP_159546653.1">
    <property type="nucleotide sequence ID" value="NZ_CP047156.1"/>
</dbReference>
<dbReference type="InterPro" id="IPR027417">
    <property type="entry name" value="P-loop_NTPase"/>
</dbReference>
<evidence type="ECO:0000256" key="3">
    <source>
        <dbReference type="ARBA" id="ARBA00013368"/>
    </source>
</evidence>
<dbReference type="KEGG" id="eke:EK0264_15295"/>
<evidence type="ECO:0000313" key="6">
    <source>
        <dbReference type="EMBL" id="QHC01518.1"/>
    </source>
</evidence>
<dbReference type="PANTHER" id="PTHR32114:SF2">
    <property type="entry name" value="ABC TRANSPORTER ABCH.3"/>
    <property type="match status" value="1"/>
</dbReference>
<gene>
    <name evidence="6" type="ORF">EK0264_15295</name>
</gene>
<feature type="coiled-coil region" evidence="4">
    <location>
        <begin position="548"/>
        <end position="646"/>
    </location>
</feature>
<evidence type="ECO:0000256" key="2">
    <source>
        <dbReference type="ARBA" id="ARBA00011322"/>
    </source>
</evidence>
<dbReference type="SUPFAM" id="SSF52540">
    <property type="entry name" value="P-loop containing nucleoside triphosphate hydrolases"/>
    <property type="match status" value="1"/>
</dbReference>
<dbReference type="GO" id="GO:0006302">
    <property type="term" value="P:double-strand break repair"/>
    <property type="evidence" value="ECO:0007669"/>
    <property type="project" value="InterPro"/>
</dbReference>
<accession>A0A7L4YR36</accession>
<proteinExistence type="inferred from homology"/>
<comment type="subunit">
    <text evidence="2">Heterodimer of SbcC and SbcD.</text>
</comment>
<keyword evidence="7" id="KW-1185">Reference proteome</keyword>
<dbReference type="InterPro" id="IPR038729">
    <property type="entry name" value="Rad50/SbcC_AAA"/>
</dbReference>
<dbReference type="Pfam" id="PF13558">
    <property type="entry name" value="SbcC_Walker_B"/>
    <property type="match status" value="1"/>
</dbReference>
<dbReference type="Pfam" id="PF13476">
    <property type="entry name" value="AAA_23"/>
    <property type="match status" value="1"/>
</dbReference>
<dbReference type="EMBL" id="CP047156">
    <property type="protein sequence ID" value="QHC01518.1"/>
    <property type="molecule type" value="Genomic_DNA"/>
</dbReference>
<protein>
    <recommendedName>
        <fullName evidence="3">Nuclease SbcCD subunit C</fullName>
    </recommendedName>
</protein>
<sequence length="988" mass="107280">MRLHALTLQAIGPYADRQHVDFDALSRDGLFLFTGPTGVGKSTILDAVTFSLYGSLPGARSGLDNRLKSDFADADVRPFVELEFSVGDRRMKLTRSPEYDRPKRRGDGLTRERSSVALEQWTGGEWVGVEGGRKEAVVAEWIEEHLRLGLHQFSQVVVLPQGQFAQFLHCKDSERESLLSSLFQAERYRDVEKWFEERARVAREDASEASHQRDLITAKTIEVAELDPADAPGVASDDWYADLLTRSETVLGERSEIAGQTRADAAAALSALQAAERTCQLIAEYADLTTRADALQEQRPAYELWSAELADARKVEPLRPMLAQRAERAEAVESARTALDEARSRLELRQAGAPTDDLAALKRLNRRLAHTRGGLDAVITAEESLDVLAEAVTEAQGAHDEALSERAERQQARDELPGQLTRAREQQQVFQDRAAVQSAAAKELAALREAREAAVAADELQPALAAATRAHEDAREEANDAKEVWLELAQRHLDGFQAQLAAELVEGQACGVCGSCSHPQPARVAYSVPSAKAVDDAKAHSKVVDTAREAAAHDLERLQAKHAGLRARAGGRELAVLDDLCAEAERALADADEAARQLPELRGLIAEAERALASADDDLRAADRLVAETQTAVRTAHQRLRDAEAEVVRHRGDFESVAEHAAHLDESIVALEEFVSAAGAHVFAVRESEAIAAALATELVDRGLADLAHVEASLRTEQQQAALHKRIGEYDAEQAAVAAQLRDSRFAELPEQAPDLPALRSARDATREAEVSAASGVLAAQSRIVKLTTLREQAAIELAGAEQTAVRAQRIDELAKLMRGMGPNTKGMTLTSYFLAARLDEVAAVASAHLLAMTSGRYELEHTDERQAKRGRGGLGLRVIDNYTGVTRTPQSLSGGETFTASLALALALADVVTAEAGAMSIDSLFIDEGFGSLDADYLDAALNVLDGLREAGRTIGVISHVEEMKHRIPAQLVIERDDRRSRIRAHA</sequence>
<evidence type="ECO:0000259" key="5">
    <source>
        <dbReference type="Pfam" id="PF13476"/>
    </source>
</evidence>
<dbReference type="GO" id="GO:0016887">
    <property type="term" value="F:ATP hydrolysis activity"/>
    <property type="evidence" value="ECO:0007669"/>
    <property type="project" value="InterPro"/>
</dbReference>
<dbReference type="Proteomes" id="UP000463857">
    <property type="component" value="Chromosome"/>
</dbReference>
<reference evidence="6 7" key="1">
    <citation type="journal article" date="2018" name="Int. J. Syst. Evol. Microbiol.">
        <title>Epidermidibacterium keratini gen. nov., sp. nov., a member of the family Sporichthyaceae, isolated from keratin epidermis.</title>
        <authorList>
            <person name="Lee D.G."/>
            <person name="Trujillo M.E."/>
            <person name="Kang S."/>
            <person name="Nam J.J."/>
            <person name="Kim Y.J."/>
        </authorList>
    </citation>
    <scope>NUCLEOTIDE SEQUENCE [LARGE SCALE GENOMIC DNA]</scope>
    <source>
        <strain evidence="6 7">EPI-7</strain>
    </source>
</reference>
<dbReference type="Gene3D" id="3.40.50.300">
    <property type="entry name" value="P-loop containing nucleotide triphosphate hydrolases"/>
    <property type="match status" value="2"/>
</dbReference>
<dbReference type="OrthoDB" id="9795626at2"/>
<dbReference type="InParanoid" id="A0A7L4YR36"/>
<organism evidence="6 7">
    <name type="scientific">Epidermidibacterium keratini</name>
    <dbReference type="NCBI Taxonomy" id="1891644"/>
    <lineage>
        <taxon>Bacteria</taxon>
        <taxon>Bacillati</taxon>
        <taxon>Actinomycetota</taxon>
        <taxon>Actinomycetes</taxon>
        <taxon>Sporichthyales</taxon>
        <taxon>Sporichthyaceae</taxon>
        <taxon>Epidermidibacterium</taxon>
    </lineage>
</organism>
<dbReference type="PANTHER" id="PTHR32114">
    <property type="entry name" value="ABC TRANSPORTER ABCH.3"/>
    <property type="match status" value="1"/>
</dbReference>
<dbReference type="AlphaFoldDB" id="A0A7L4YR36"/>
<name>A0A7L4YR36_9ACTN</name>
<feature type="domain" description="Rad50/SbcC-type AAA" evidence="5">
    <location>
        <begin position="6"/>
        <end position="188"/>
    </location>
</feature>